<reference evidence="2 3" key="1">
    <citation type="journal article" date="2014" name="PLoS Genet.">
        <title>Analysis of the Phlebiopsis gigantea genome, transcriptome and secretome provides insight into its pioneer colonization strategies of wood.</title>
        <authorList>
            <person name="Hori C."/>
            <person name="Ishida T."/>
            <person name="Igarashi K."/>
            <person name="Samejima M."/>
            <person name="Suzuki H."/>
            <person name="Master E."/>
            <person name="Ferreira P."/>
            <person name="Ruiz-Duenas F.J."/>
            <person name="Held B."/>
            <person name="Canessa P."/>
            <person name="Larrondo L.F."/>
            <person name="Schmoll M."/>
            <person name="Druzhinina I.S."/>
            <person name="Kubicek C.P."/>
            <person name="Gaskell J.A."/>
            <person name="Kersten P."/>
            <person name="St John F."/>
            <person name="Glasner J."/>
            <person name="Sabat G."/>
            <person name="Splinter BonDurant S."/>
            <person name="Syed K."/>
            <person name="Yadav J."/>
            <person name="Mgbeahuruike A.C."/>
            <person name="Kovalchuk A."/>
            <person name="Asiegbu F.O."/>
            <person name="Lackner G."/>
            <person name="Hoffmeister D."/>
            <person name="Rencoret J."/>
            <person name="Gutierrez A."/>
            <person name="Sun H."/>
            <person name="Lindquist E."/>
            <person name="Barry K."/>
            <person name="Riley R."/>
            <person name="Grigoriev I.V."/>
            <person name="Henrissat B."/>
            <person name="Kues U."/>
            <person name="Berka R.M."/>
            <person name="Martinez A.T."/>
            <person name="Covert S.F."/>
            <person name="Blanchette R.A."/>
            <person name="Cullen D."/>
        </authorList>
    </citation>
    <scope>NUCLEOTIDE SEQUENCE [LARGE SCALE GENOMIC DNA]</scope>
    <source>
        <strain evidence="2 3">11061_1 CR5-6</strain>
    </source>
</reference>
<dbReference type="EMBL" id="KN840627">
    <property type="protein sequence ID" value="KIP03217.1"/>
    <property type="molecule type" value="Genomic_DNA"/>
</dbReference>
<dbReference type="Proteomes" id="UP000053257">
    <property type="component" value="Unassembled WGS sequence"/>
</dbReference>
<gene>
    <name evidence="2" type="ORF">PHLGIDRAFT_251653</name>
</gene>
<keyword evidence="3" id="KW-1185">Reference proteome</keyword>
<organism evidence="2 3">
    <name type="scientific">Phlebiopsis gigantea (strain 11061_1 CR5-6)</name>
    <name type="common">White-rot fungus</name>
    <name type="synonym">Peniophora gigantea</name>
    <dbReference type="NCBI Taxonomy" id="745531"/>
    <lineage>
        <taxon>Eukaryota</taxon>
        <taxon>Fungi</taxon>
        <taxon>Dikarya</taxon>
        <taxon>Basidiomycota</taxon>
        <taxon>Agaricomycotina</taxon>
        <taxon>Agaricomycetes</taxon>
        <taxon>Polyporales</taxon>
        <taxon>Phanerochaetaceae</taxon>
        <taxon>Phlebiopsis</taxon>
    </lineage>
</organism>
<dbReference type="AlphaFoldDB" id="A0A0C3S1N0"/>
<name>A0A0C3S1N0_PHLG1</name>
<evidence type="ECO:0000313" key="3">
    <source>
        <dbReference type="Proteomes" id="UP000053257"/>
    </source>
</evidence>
<evidence type="ECO:0000313" key="2">
    <source>
        <dbReference type="EMBL" id="KIP03217.1"/>
    </source>
</evidence>
<protein>
    <submittedName>
        <fullName evidence="2">Uncharacterized protein</fullName>
    </submittedName>
</protein>
<feature type="region of interest" description="Disordered" evidence="1">
    <location>
        <begin position="1"/>
        <end position="32"/>
    </location>
</feature>
<evidence type="ECO:0000256" key="1">
    <source>
        <dbReference type="SAM" id="MobiDB-lite"/>
    </source>
</evidence>
<sequence>MHTSLVFPPPSASTLRGSLSPTTSPTAPPAAPSCASSLKTASSYSQLSFVSAASSTTTMATTLSAATRTDMFEQVCHSLSAATDPA</sequence>
<accession>A0A0C3S1N0</accession>
<dbReference type="HOGENOM" id="CLU_2498615_0_0_1"/>
<proteinExistence type="predicted"/>